<name>A0A1B9IPX5_9TREE</name>
<organism evidence="1 2">
    <name type="scientific">Kwoniella mangroviensis CBS 10435</name>
    <dbReference type="NCBI Taxonomy" id="1331196"/>
    <lineage>
        <taxon>Eukaryota</taxon>
        <taxon>Fungi</taxon>
        <taxon>Dikarya</taxon>
        <taxon>Basidiomycota</taxon>
        <taxon>Agaricomycotina</taxon>
        <taxon>Tremellomycetes</taxon>
        <taxon>Tremellales</taxon>
        <taxon>Cryptococcaceae</taxon>
        <taxon>Kwoniella</taxon>
    </lineage>
</organism>
<dbReference type="EMBL" id="KI669463">
    <property type="protein sequence ID" value="OCF57608.1"/>
    <property type="molecule type" value="Genomic_DNA"/>
</dbReference>
<protein>
    <submittedName>
        <fullName evidence="1">Uncharacterized protein</fullName>
    </submittedName>
</protein>
<dbReference type="Proteomes" id="UP000092583">
    <property type="component" value="Unassembled WGS sequence"/>
</dbReference>
<sequence>MASQNSTSDQLSILLSMAFNETSAETSSADDVEYLLKSNLDGPYLVGKHDDCGTVIVIGRAPIDTQARTEMTSGLTCLKTTCDDCPLTEVEYCRSKKSASLTNDLWVNRSLYEHPTGFTAHSMTHKIPKRG</sequence>
<keyword evidence="2" id="KW-1185">Reference proteome</keyword>
<evidence type="ECO:0000313" key="1">
    <source>
        <dbReference type="EMBL" id="OCF57608.1"/>
    </source>
</evidence>
<proteinExistence type="predicted"/>
<accession>A0A1B9IPX5</accession>
<reference evidence="2" key="2">
    <citation type="submission" date="2013-12" db="EMBL/GenBank/DDBJ databases">
        <title>Evolution of pathogenesis and genome organization in the Tremellales.</title>
        <authorList>
            <person name="Cuomo C."/>
            <person name="Litvintseva A."/>
            <person name="Heitman J."/>
            <person name="Chen Y."/>
            <person name="Sun S."/>
            <person name="Springer D."/>
            <person name="Dromer F."/>
            <person name="Young S."/>
            <person name="Zeng Q."/>
            <person name="Chapman S."/>
            <person name="Gujja S."/>
            <person name="Saif S."/>
            <person name="Birren B."/>
        </authorList>
    </citation>
    <scope>NUCLEOTIDE SEQUENCE [LARGE SCALE GENOMIC DNA]</scope>
    <source>
        <strain evidence="2">CBS 10435</strain>
    </source>
</reference>
<reference evidence="1 2" key="1">
    <citation type="submission" date="2013-07" db="EMBL/GenBank/DDBJ databases">
        <title>The Genome Sequence of Kwoniella mangroviensis CBS10435.</title>
        <authorList>
            <consortium name="The Broad Institute Genome Sequencing Platform"/>
            <person name="Cuomo C."/>
            <person name="Litvintseva A."/>
            <person name="Chen Y."/>
            <person name="Heitman J."/>
            <person name="Sun S."/>
            <person name="Springer D."/>
            <person name="Dromer F."/>
            <person name="Young S.K."/>
            <person name="Zeng Q."/>
            <person name="Gargeya S."/>
            <person name="Fitzgerald M."/>
            <person name="Abouelleil A."/>
            <person name="Alvarado L."/>
            <person name="Berlin A.M."/>
            <person name="Chapman S.B."/>
            <person name="Dewar J."/>
            <person name="Goldberg J."/>
            <person name="Griggs A."/>
            <person name="Gujja S."/>
            <person name="Hansen M."/>
            <person name="Howarth C."/>
            <person name="Imamovic A."/>
            <person name="Larimer J."/>
            <person name="McCowan C."/>
            <person name="Murphy C."/>
            <person name="Pearson M."/>
            <person name="Priest M."/>
            <person name="Roberts A."/>
            <person name="Saif S."/>
            <person name="Shea T."/>
            <person name="Sykes S."/>
            <person name="Wortman J."/>
            <person name="Nusbaum C."/>
            <person name="Birren B."/>
        </authorList>
    </citation>
    <scope>NUCLEOTIDE SEQUENCE [LARGE SCALE GENOMIC DNA]</scope>
    <source>
        <strain evidence="1 2">CBS 10435</strain>
    </source>
</reference>
<gene>
    <name evidence="1" type="ORF">L486_05068</name>
</gene>
<evidence type="ECO:0000313" key="2">
    <source>
        <dbReference type="Proteomes" id="UP000092583"/>
    </source>
</evidence>
<dbReference type="AlphaFoldDB" id="A0A1B9IPX5"/>